<keyword evidence="4" id="KW-1185">Reference proteome</keyword>
<proteinExistence type="predicted"/>
<feature type="domain" description="Alpha/beta hydrolase fold-5" evidence="2">
    <location>
        <begin position="62"/>
        <end position="221"/>
    </location>
</feature>
<keyword evidence="3" id="KW-0378">Hydrolase</keyword>
<gene>
    <name evidence="3" type="ORF">DXH47_02065</name>
</gene>
<dbReference type="GO" id="GO:0016787">
    <property type="term" value="F:hydrolase activity"/>
    <property type="evidence" value="ECO:0007669"/>
    <property type="project" value="UniProtKB-KW"/>
</dbReference>
<evidence type="ECO:0000313" key="3">
    <source>
        <dbReference type="EMBL" id="RXI79532.1"/>
    </source>
</evidence>
<reference evidence="3 4" key="1">
    <citation type="submission" date="2018-08" db="EMBL/GenBank/DDBJ databases">
        <title>Lactobacillus suantsai sp. nov., isolated from traditional fermented suan-tsai in Taiwan.</title>
        <authorList>
            <person name="Huang C.-H."/>
        </authorList>
    </citation>
    <scope>NUCLEOTIDE SEQUENCE [LARGE SCALE GENOMIC DNA]</scope>
    <source>
        <strain evidence="3 4">BCRC 12945</strain>
    </source>
</reference>
<sequence length="237" mass="26099">MKKIRKWLLGGLLALLLIIIIGVIVLKQQAYTPSTAATTAAKTSIMVSSTTKFQGNDANPQIIFYPGALVDPKSYSIWAHQVAQAGYSVYIVHFPLDLAVLRVNAANKVRTKQNYVIGGHSLGGTMASRYAHQHQKGLKGAFFLASYPEAKGSLRHTKVPVLSLTATRDGVLNQAHYQQAKRFLPQETKYVQISGGNHAGFGSYGHQKGDHDATITVKKQQRLVAHRLITWLNNRVR</sequence>
<dbReference type="AlphaFoldDB" id="A0A4Q0VKY6"/>
<dbReference type="RefSeq" id="WP_129031422.1">
    <property type="nucleotide sequence ID" value="NZ_QXIL01000003.1"/>
</dbReference>
<dbReference type="Proteomes" id="UP000290602">
    <property type="component" value="Unassembled WGS sequence"/>
</dbReference>
<keyword evidence="1" id="KW-0812">Transmembrane</keyword>
<keyword evidence="1" id="KW-0472">Membrane</keyword>
<dbReference type="InterPro" id="IPR029059">
    <property type="entry name" value="AB_hydrolase_5"/>
</dbReference>
<feature type="transmembrane region" description="Helical" evidence="1">
    <location>
        <begin position="7"/>
        <end position="26"/>
    </location>
</feature>
<dbReference type="InterPro" id="IPR029058">
    <property type="entry name" value="AB_hydrolase_fold"/>
</dbReference>
<evidence type="ECO:0000259" key="2">
    <source>
        <dbReference type="Pfam" id="PF12695"/>
    </source>
</evidence>
<dbReference type="SUPFAM" id="SSF53474">
    <property type="entry name" value="alpha/beta-Hydrolases"/>
    <property type="match status" value="1"/>
</dbReference>
<accession>A0A4Q0VKY6</accession>
<comment type="caution">
    <text evidence="3">The sequence shown here is derived from an EMBL/GenBank/DDBJ whole genome shotgun (WGS) entry which is preliminary data.</text>
</comment>
<name>A0A4Q0VKY6_9LACO</name>
<dbReference type="Pfam" id="PF12695">
    <property type="entry name" value="Abhydrolase_5"/>
    <property type="match status" value="1"/>
</dbReference>
<dbReference type="EMBL" id="QXIL01000003">
    <property type="protein sequence ID" value="RXI79532.1"/>
    <property type="molecule type" value="Genomic_DNA"/>
</dbReference>
<evidence type="ECO:0000256" key="1">
    <source>
        <dbReference type="SAM" id="Phobius"/>
    </source>
</evidence>
<dbReference type="OrthoDB" id="9780932at2"/>
<organism evidence="3 4">
    <name type="scientific">Levilactobacillus suantsaii</name>
    <dbReference type="NCBI Taxonomy" id="2292255"/>
    <lineage>
        <taxon>Bacteria</taxon>
        <taxon>Bacillati</taxon>
        <taxon>Bacillota</taxon>
        <taxon>Bacilli</taxon>
        <taxon>Lactobacillales</taxon>
        <taxon>Lactobacillaceae</taxon>
        <taxon>Levilactobacillus</taxon>
    </lineage>
</organism>
<dbReference type="Gene3D" id="3.40.50.1820">
    <property type="entry name" value="alpha/beta hydrolase"/>
    <property type="match status" value="1"/>
</dbReference>
<protein>
    <submittedName>
        <fullName evidence="3">Alpha/beta hydrolase</fullName>
    </submittedName>
</protein>
<evidence type="ECO:0000313" key="4">
    <source>
        <dbReference type="Proteomes" id="UP000290602"/>
    </source>
</evidence>
<keyword evidence="1" id="KW-1133">Transmembrane helix</keyword>